<dbReference type="eggNOG" id="ENOG502QU5B">
    <property type="taxonomic scope" value="Eukaryota"/>
</dbReference>
<dbReference type="GO" id="GO:0010513">
    <property type="term" value="P:positive regulation of phosphatidylinositol biosynthetic process"/>
    <property type="evidence" value="ECO:0007669"/>
    <property type="project" value="TreeGrafter"/>
</dbReference>
<dbReference type="Pfam" id="PF12751">
    <property type="entry name" value="Vac7"/>
    <property type="match status" value="2"/>
</dbReference>
<feature type="compositionally biased region" description="Low complexity" evidence="1">
    <location>
        <begin position="25"/>
        <end position="37"/>
    </location>
</feature>
<dbReference type="Proteomes" id="UP000016934">
    <property type="component" value="Unassembled WGS sequence"/>
</dbReference>
<keyword evidence="2" id="KW-0472">Membrane</keyword>
<keyword evidence="2" id="KW-0812">Transmembrane</keyword>
<evidence type="ECO:0000256" key="2">
    <source>
        <dbReference type="SAM" id="Phobius"/>
    </source>
</evidence>
<name>M2RJ23_COCSN</name>
<dbReference type="GO" id="GO:1903778">
    <property type="term" value="P:protein localization to vacuolar membrane"/>
    <property type="evidence" value="ECO:0007669"/>
    <property type="project" value="TreeGrafter"/>
</dbReference>
<feature type="compositionally biased region" description="Polar residues" evidence="1">
    <location>
        <begin position="314"/>
        <end position="331"/>
    </location>
</feature>
<evidence type="ECO:0000313" key="3">
    <source>
        <dbReference type="EMBL" id="EMD66719.1"/>
    </source>
</evidence>
<feature type="compositionally biased region" description="Polar residues" evidence="1">
    <location>
        <begin position="436"/>
        <end position="456"/>
    </location>
</feature>
<keyword evidence="2" id="KW-1133">Transmembrane helix</keyword>
<gene>
    <name evidence="3" type="ORF">COCSADRAFT_24795</name>
</gene>
<dbReference type="GO" id="GO:0070772">
    <property type="term" value="C:PAS complex"/>
    <property type="evidence" value="ECO:0007669"/>
    <property type="project" value="TreeGrafter"/>
</dbReference>
<feature type="compositionally biased region" description="Polar residues" evidence="1">
    <location>
        <begin position="706"/>
        <end position="731"/>
    </location>
</feature>
<feature type="compositionally biased region" description="Low complexity" evidence="1">
    <location>
        <begin position="546"/>
        <end position="557"/>
    </location>
</feature>
<dbReference type="PANTHER" id="PTHR28258">
    <property type="entry name" value="VACUOLAR SEGREGATION PROTEIN 7"/>
    <property type="match status" value="1"/>
</dbReference>
<feature type="transmembrane region" description="Helical" evidence="2">
    <location>
        <begin position="810"/>
        <end position="830"/>
    </location>
</feature>
<feature type="region of interest" description="Disordered" evidence="1">
    <location>
        <begin position="888"/>
        <end position="908"/>
    </location>
</feature>
<dbReference type="HOGENOM" id="CLU_010147_0_0_1"/>
<evidence type="ECO:0000256" key="1">
    <source>
        <dbReference type="SAM" id="MobiDB-lite"/>
    </source>
</evidence>
<feature type="region of interest" description="Disordered" evidence="1">
    <location>
        <begin position="762"/>
        <end position="792"/>
    </location>
</feature>
<organism evidence="3 4">
    <name type="scientific">Cochliobolus sativus (strain ND90Pr / ATCC 201652)</name>
    <name type="common">Common root rot and spot blotch fungus</name>
    <name type="synonym">Bipolaris sorokiniana</name>
    <dbReference type="NCBI Taxonomy" id="665912"/>
    <lineage>
        <taxon>Eukaryota</taxon>
        <taxon>Fungi</taxon>
        <taxon>Dikarya</taxon>
        <taxon>Ascomycota</taxon>
        <taxon>Pezizomycotina</taxon>
        <taxon>Dothideomycetes</taxon>
        <taxon>Pleosporomycetidae</taxon>
        <taxon>Pleosporales</taxon>
        <taxon>Pleosporineae</taxon>
        <taxon>Pleosporaceae</taxon>
        <taxon>Bipolaris</taxon>
    </lineage>
</organism>
<feature type="compositionally biased region" description="Polar residues" evidence="1">
    <location>
        <begin position="194"/>
        <end position="211"/>
    </location>
</feature>
<dbReference type="GO" id="GO:0000011">
    <property type="term" value="P:vacuole inheritance"/>
    <property type="evidence" value="ECO:0007669"/>
    <property type="project" value="TreeGrafter"/>
</dbReference>
<dbReference type="EMBL" id="KB445640">
    <property type="protein sequence ID" value="EMD66719.1"/>
    <property type="molecule type" value="Genomic_DNA"/>
</dbReference>
<feature type="compositionally biased region" description="Low complexity" evidence="1">
    <location>
        <begin position="166"/>
        <end position="175"/>
    </location>
</feature>
<proteinExistence type="predicted"/>
<dbReference type="RefSeq" id="XP_007697457.1">
    <property type="nucleotide sequence ID" value="XM_007699267.1"/>
</dbReference>
<feature type="compositionally biased region" description="Polar residues" evidence="1">
    <location>
        <begin position="402"/>
        <end position="425"/>
    </location>
</feature>
<protein>
    <recommendedName>
        <fullName evidence="5">Vacuolar segregation subunit 7</fullName>
    </recommendedName>
</protein>
<feature type="region of interest" description="Disordered" evidence="1">
    <location>
        <begin position="588"/>
        <end position="749"/>
    </location>
</feature>
<feature type="compositionally biased region" description="Low complexity" evidence="1">
    <location>
        <begin position="122"/>
        <end position="143"/>
    </location>
</feature>
<feature type="region of interest" description="Disordered" evidence="1">
    <location>
        <begin position="20"/>
        <end position="557"/>
    </location>
</feature>
<evidence type="ECO:0000313" key="4">
    <source>
        <dbReference type="Proteomes" id="UP000016934"/>
    </source>
</evidence>
<dbReference type="OrthoDB" id="1204at2759"/>
<feature type="compositionally biased region" description="Basic and acidic residues" evidence="1">
    <location>
        <begin position="350"/>
        <end position="385"/>
    </location>
</feature>
<dbReference type="STRING" id="665912.M2RJ23"/>
<accession>M2RJ23</accession>
<dbReference type="PANTHER" id="PTHR28258:SF1">
    <property type="entry name" value="VACUOLAR SEGREGATION PROTEIN 7"/>
    <property type="match status" value="1"/>
</dbReference>
<feature type="compositionally biased region" description="Polar residues" evidence="1">
    <location>
        <begin position="269"/>
        <end position="282"/>
    </location>
</feature>
<sequence length="1070" mass="115426">MTDTDTDSLLAADDDAFHSISGVLETAEPASASTSSTQHSPRQQPLQLPNHHQNPPAASTVSTAPHSNPASNPSASASASTAAATAPSTAAATVTATANTTTAANNSSTPSMRQHTLAGQRPLNPSISSSSPLSSREASPARPYQRNVAAAGSGVRPGFRSRKSSTDASPSRTSSLANSTTPGPSPTDPVQRAHSATSISEITPATQSSTPDAGRAPRSIKPVPSKSASADAAPHWPISPRLKSPPPSDDRFSHPRRNSLRSQVKRPETQSTPAIIVQSSSPASPPRLAVPEHPIASEPDEPTQTIKAPPARGSSGQPTKLETVQESSLPATSGFHGLEPQSFVSSLVAHKSDTDRNDVNSSKVTEDLSSKHDSFKHDHSKHTESGSDSASRSAKKGKMQEQRSTFAQRPQHSVSAKPSLSSMSTRARDPPLRNMTVETETVPSVAQASIVNQDRSASGRADGGIRLKPSNETIRPKKEKKPPKRKAASINAGTGRLQHISYPHHTHTRPDPGVLSNTPSSLGSPISYRSYDDHRSLLALSPPSPEMRMSSSSSRPPHLSYFYSSTNASYRTASSKADVFEQKVASAVDEADSSDSDATFIYESNPPDPPHRSRGHHSRTPSMTSLASLTNPQLQFRDNQKHPSKKTSTKFKFTNPHVYPSIDGDDRGEGTVRSGSGRAGGGSHHHHIGGRYSQGRGGLNHLVMDSDSSMPQSSRNRGPTSRNASQPNSPRFHTFSVGNGHSNGSKKNGEYSAAYDIDAENAADDERTPLISGRSPRARTPRQRNSANVRHLERRHHRDSGWCRRFAGCLVLSILLLVVVFCAVGLVFATTKPLTSLVVRDIQNVVASQEEVILDLIVDAVNPNIIGVTVADMEVSVFAKSKHVGSDTWWREHGNGPPDSGSPDDLEKWQPIEDQSHRVDTVVRTTGVDEGTDPIEGEPRTMLLGRVNRFDSPLTFEGSFFQRHRAESIGELRLGHPGNKTEAGGSERWEEVLQHPFELIVRGNFKYTLPLSTQEFKVPVTASHYYDPDVERKKKPAALKGLGKRRILPPVLTKPWGRYDRRALLLWNPQ</sequence>
<reference evidence="3 4" key="1">
    <citation type="journal article" date="2012" name="PLoS Pathog.">
        <title>Diverse lifestyles and strategies of plant pathogenesis encoded in the genomes of eighteen Dothideomycetes fungi.</title>
        <authorList>
            <person name="Ohm R.A."/>
            <person name="Feau N."/>
            <person name="Henrissat B."/>
            <person name="Schoch C.L."/>
            <person name="Horwitz B.A."/>
            <person name="Barry K.W."/>
            <person name="Condon B.J."/>
            <person name="Copeland A.C."/>
            <person name="Dhillon B."/>
            <person name="Glaser F."/>
            <person name="Hesse C.N."/>
            <person name="Kosti I."/>
            <person name="LaButti K."/>
            <person name="Lindquist E.A."/>
            <person name="Lucas S."/>
            <person name="Salamov A.A."/>
            <person name="Bradshaw R.E."/>
            <person name="Ciuffetti L."/>
            <person name="Hamelin R.C."/>
            <person name="Kema G.H.J."/>
            <person name="Lawrence C."/>
            <person name="Scott J.A."/>
            <person name="Spatafora J.W."/>
            <person name="Turgeon B.G."/>
            <person name="de Wit P.J.G.M."/>
            <person name="Zhong S."/>
            <person name="Goodwin S.B."/>
            <person name="Grigoriev I.V."/>
        </authorList>
    </citation>
    <scope>NUCLEOTIDE SEQUENCE [LARGE SCALE GENOMIC DNA]</scope>
    <source>
        <strain evidence="4">ND90Pr / ATCC 201652</strain>
    </source>
</reference>
<reference evidence="4" key="2">
    <citation type="journal article" date="2013" name="PLoS Genet.">
        <title>Comparative genome structure, secondary metabolite, and effector coding capacity across Cochliobolus pathogens.</title>
        <authorList>
            <person name="Condon B.J."/>
            <person name="Leng Y."/>
            <person name="Wu D."/>
            <person name="Bushley K.E."/>
            <person name="Ohm R.A."/>
            <person name="Otillar R."/>
            <person name="Martin J."/>
            <person name="Schackwitz W."/>
            <person name="Grimwood J."/>
            <person name="MohdZainudin N."/>
            <person name="Xue C."/>
            <person name="Wang R."/>
            <person name="Manning V.A."/>
            <person name="Dhillon B."/>
            <person name="Tu Z.J."/>
            <person name="Steffenson B.J."/>
            <person name="Salamov A."/>
            <person name="Sun H."/>
            <person name="Lowry S."/>
            <person name="LaButti K."/>
            <person name="Han J."/>
            <person name="Copeland A."/>
            <person name="Lindquist E."/>
            <person name="Barry K."/>
            <person name="Schmutz J."/>
            <person name="Baker S.E."/>
            <person name="Ciuffetti L.M."/>
            <person name="Grigoriev I.V."/>
            <person name="Zhong S."/>
            <person name="Turgeon B.G."/>
        </authorList>
    </citation>
    <scope>NUCLEOTIDE SEQUENCE [LARGE SCALE GENOMIC DNA]</scope>
    <source>
        <strain evidence="4">ND90Pr / ATCC 201652</strain>
    </source>
</reference>
<dbReference type="AlphaFoldDB" id="M2RJ23"/>
<dbReference type="GeneID" id="19135151"/>
<feature type="compositionally biased region" description="Polar residues" evidence="1">
    <location>
        <begin position="515"/>
        <end position="524"/>
    </location>
</feature>
<feature type="compositionally biased region" description="Polar residues" evidence="1">
    <location>
        <begin position="38"/>
        <end position="61"/>
    </location>
</feature>
<keyword evidence="4" id="KW-1185">Reference proteome</keyword>
<dbReference type="InterPro" id="IPR024260">
    <property type="entry name" value="Vac7"/>
</dbReference>
<feature type="compositionally biased region" description="Polar residues" evidence="1">
    <location>
        <begin position="620"/>
        <end position="637"/>
    </location>
</feature>
<feature type="compositionally biased region" description="Low complexity" evidence="1">
    <location>
        <begin position="62"/>
        <end position="111"/>
    </location>
</feature>
<dbReference type="OMA" id="QHRYHSR"/>
<dbReference type="KEGG" id="bsc:COCSADRAFT_24795"/>
<dbReference type="GO" id="GO:0000329">
    <property type="term" value="C:fungal-type vacuole membrane"/>
    <property type="evidence" value="ECO:0007669"/>
    <property type="project" value="TreeGrafter"/>
</dbReference>
<evidence type="ECO:0008006" key="5">
    <source>
        <dbReference type="Google" id="ProtNLM"/>
    </source>
</evidence>
<feature type="compositionally biased region" description="Basic residues" evidence="1">
    <location>
        <begin position="477"/>
        <end position="487"/>
    </location>
</feature>